<dbReference type="SMART" id="SM00220">
    <property type="entry name" value="S_TKc"/>
    <property type="match status" value="1"/>
</dbReference>
<dbReference type="Proteomes" id="UP000265140">
    <property type="component" value="Chromosome 18"/>
</dbReference>
<dbReference type="SUPFAM" id="SSF56112">
    <property type="entry name" value="Protein kinase-like (PK-like)"/>
    <property type="match status" value="1"/>
</dbReference>
<keyword evidence="4" id="KW-0808">Transferase</keyword>
<comment type="catalytic activity">
    <reaction evidence="8">
        <text>L-threonyl-[protein] + ATP = O-phospho-L-threonyl-[protein] + ADP + H(+)</text>
        <dbReference type="Rhea" id="RHEA:46608"/>
        <dbReference type="Rhea" id="RHEA-COMP:11060"/>
        <dbReference type="Rhea" id="RHEA-COMP:11605"/>
        <dbReference type="ChEBI" id="CHEBI:15378"/>
        <dbReference type="ChEBI" id="CHEBI:30013"/>
        <dbReference type="ChEBI" id="CHEBI:30616"/>
        <dbReference type="ChEBI" id="CHEBI:61977"/>
        <dbReference type="ChEBI" id="CHEBI:456216"/>
        <dbReference type="EC" id="2.7.11.1"/>
    </reaction>
</comment>
<evidence type="ECO:0000256" key="10">
    <source>
        <dbReference type="SAM" id="MobiDB-lite"/>
    </source>
</evidence>
<dbReference type="EC" id="2.7.11.1" evidence="2"/>
<dbReference type="GO" id="GO:0035556">
    <property type="term" value="P:intracellular signal transduction"/>
    <property type="evidence" value="ECO:0007669"/>
    <property type="project" value="TreeGrafter"/>
</dbReference>
<evidence type="ECO:0000256" key="6">
    <source>
        <dbReference type="ARBA" id="ARBA00022777"/>
    </source>
</evidence>
<dbReference type="InterPro" id="IPR008271">
    <property type="entry name" value="Ser/Thr_kinase_AS"/>
</dbReference>
<dbReference type="InterPro" id="IPR000719">
    <property type="entry name" value="Prot_kinase_dom"/>
</dbReference>
<dbReference type="InParanoid" id="A0A6Q2WSQ3"/>
<evidence type="ECO:0000259" key="11">
    <source>
        <dbReference type="PROSITE" id="PS50011"/>
    </source>
</evidence>
<reference evidence="13" key="1">
    <citation type="journal article" date="2014" name="PLoS ONE">
        <title>The genome and linkage map of the northern pike (Esox lucius): conserved synteny revealed between the salmonid sister group and the Neoteleostei.</title>
        <authorList>
            <person name="Rondeau E.B."/>
            <person name="Minkley D.R."/>
            <person name="Leong J.S."/>
            <person name="Messmer A.M."/>
            <person name="Jantzen J.R."/>
            <person name="von Schalburg K.R."/>
            <person name="Lemon C."/>
            <person name="Bird N.H."/>
            <person name="Koop B.F."/>
        </authorList>
    </citation>
    <scope>NUCLEOTIDE SEQUENCE</scope>
</reference>
<protein>
    <recommendedName>
        <fullName evidence="2">non-specific serine/threonine protein kinase</fullName>
        <ecNumber evidence="2">2.7.11.1</ecNumber>
    </recommendedName>
</protein>
<dbReference type="InterPro" id="IPR011009">
    <property type="entry name" value="Kinase-like_dom_sf"/>
</dbReference>
<reference evidence="12" key="4">
    <citation type="submission" date="2025-09" db="UniProtKB">
        <authorList>
            <consortium name="Ensembl"/>
        </authorList>
    </citation>
    <scope>IDENTIFICATION</scope>
</reference>
<dbReference type="AlphaFoldDB" id="A0A6Q2WSQ3"/>
<evidence type="ECO:0000256" key="2">
    <source>
        <dbReference type="ARBA" id="ARBA00012513"/>
    </source>
</evidence>
<dbReference type="GO" id="GO:0005737">
    <property type="term" value="C:cytoplasm"/>
    <property type="evidence" value="ECO:0007669"/>
    <property type="project" value="TreeGrafter"/>
</dbReference>
<evidence type="ECO:0000256" key="1">
    <source>
        <dbReference type="ARBA" id="ARBA00006234"/>
    </source>
</evidence>
<keyword evidence="3" id="KW-0723">Serine/threonine-protein kinase</keyword>
<reference evidence="12" key="3">
    <citation type="submission" date="2025-08" db="UniProtKB">
        <authorList>
            <consortium name="Ensembl"/>
        </authorList>
    </citation>
    <scope>IDENTIFICATION</scope>
</reference>
<evidence type="ECO:0000313" key="12">
    <source>
        <dbReference type="Ensembl" id="ENSELUP00000043841.1"/>
    </source>
</evidence>
<keyword evidence="5" id="KW-0547">Nucleotide-binding</keyword>
<dbReference type="Bgee" id="ENSELUG00000007959">
    <property type="expression patterns" value="Expressed in mesonephros and 3 other cell types or tissues"/>
</dbReference>
<evidence type="ECO:0000256" key="8">
    <source>
        <dbReference type="ARBA" id="ARBA00047899"/>
    </source>
</evidence>
<evidence type="ECO:0000313" key="13">
    <source>
        <dbReference type="Proteomes" id="UP000265140"/>
    </source>
</evidence>
<comment type="catalytic activity">
    <reaction evidence="9">
        <text>L-seryl-[protein] + ATP = O-phospho-L-seryl-[protein] + ADP + H(+)</text>
        <dbReference type="Rhea" id="RHEA:17989"/>
        <dbReference type="Rhea" id="RHEA-COMP:9863"/>
        <dbReference type="Rhea" id="RHEA-COMP:11604"/>
        <dbReference type="ChEBI" id="CHEBI:15378"/>
        <dbReference type="ChEBI" id="CHEBI:29999"/>
        <dbReference type="ChEBI" id="CHEBI:30616"/>
        <dbReference type="ChEBI" id="CHEBI:83421"/>
        <dbReference type="ChEBI" id="CHEBI:456216"/>
        <dbReference type="EC" id="2.7.11.1"/>
    </reaction>
</comment>
<dbReference type="Ensembl" id="ENSELUT00000059303.2">
    <property type="protein sequence ID" value="ENSELUP00000043841.1"/>
    <property type="gene ID" value="ENSELUG00000007959.3"/>
</dbReference>
<dbReference type="OMA" id="RGRKMTW"/>
<keyword evidence="7" id="KW-0067">ATP-binding</keyword>
<dbReference type="GO" id="GO:0005524">
    <property type="term" value="F:ATP binding"/>
    <property type="evidence" value="ECO:0007669"/>
    <property type="project" value="UniProtKB-KW"/>
</dbReference>
<feature type="domain" description="Protein kinase" evidence="11">
    <location>
        <begin position="55"/>
        <end position="314"/>
    </location>
</feature>
<feature type="region of interest" description="Disordered" evidence="10">
    <location>
        <begin position="517"/>
        <end position="540"/>
    </location>
</feature>
<evidence type="ECO:0000256" key="9">
    <source>
        <dbReference type="ARBA" id="ARBA00048679"/>
    </source>
</evidence>
<dbReference type="PANTHER" id="PTHR24346:SF101">
    <property type="entry name" value="PROTEIN KINASE DOMAIN-CONTAINING PROTEIN"/>
    <property type="match status" value="1"/>
</dbReference>
<dbReference type="PANTHER" id="PTHR24346">
    <property type="entry name" value="MAP/MICROTUBULE AFFINITY-REGULATING KINASE"/>
    <property type="match status" value="1"/>
</dbReference>
<organism evidence="12 13">
    <name type="scientific">Esox lucius</name>
    <name type="common">Northern pike</name>
    <dbReference type="NCBI Taxonomy" id="8010"/>
    <lineage>
        <taxon>Eukaryota</taxon>
        <taxon>Metazoa</taxon>
        <taxon>Chordata</taxon>
        <taxon>Craniata</taxon>
        <taxon>Vertebrata</taxon>
        <taxon>Euteleostomi</taxon>
        <taxon>Actinopterygii</taxon>
        <taxon>Neopterygii</taxon>
        <taxon>Teleostei</taxon>
        <taxon>Protacanthopterygii</taxon>
        <taxon>Esociformes</taxon>
        <taxon>Esocidae</taxon>
        <taxon>Esox</taxon>
    </lineage>
</organism>
<reference evidence="12" key="2">
    <citation type="submission" date="2020-02" db="EMBL/GenBank/DDBJ databases">
        <title>Esox lucius (northern pike) genome, fEsoLuc1, primary haplotype.</title>
        <authorList>
            <person name="Myers G."/>
            <person name="Karagic N."/>
            <person name="Meyer A."/>
            <person name="Pippel M."/>
            <person name="Reichard M."/>
            <person name="Winkler S."/>
            <person name="Tracey A."/>
            <person name="Sims Y."/>
            <person name="Howe K."/>
            <person name="Rhie A."/>
            <person name="Formenti G."/>
            <person name="Durbin R."/>
            <person name="Fedrigo O."/>
            <person name="Jarvis E.D."/>
        </authorList>
    </citation>
    <scope>NUCLEOTIDE SEQUENCE [LARGE SCALE GENOMIC DNA]</scope>
</reference>
<dbReference type="GeneTree" id="ENSGT00940000164803"/>
<evidence type="ECO:0000256" key="4">
    <source>
        <dbReference type="ARBA" id="ARBA00022679"/>
    </source>
</evidence>
<feature type="region of interest" description="Disordered" evidence="10">
    <location>
        <begin position="556"/>
        <end position="576"/>
    </location>
</feature>
<evidence type="ECO:0000256" key="5">
    <source>
        <dbReference type="ARBA" id="ARBA00022741"/>
    </source>
</evidence>
<feature type="compositionally biased region" description="Pro residues" evidence="10">
    <location>
        <begin position="453"/>
        <end position="481"/>
    </location>
</feature>
<feature type="compositionally biased region" description="Polar residues" evidence="10">
    <location>
        <begin position="412"/>
        <end position="440"/>
    </location>
</feature>
<comment type="similarity">
    <text evidence="1">Belongs to the protein kinase superfamily. CAMK Ser/Thr protein kinase family. SNF1 subfamily.</text>
</comment>
<dbReference type="FunFam" id="1.10.510.10:FF:000391">
    <property type="entry name" value="Hormonally up-regulated neu tumor-associated kinase"/>
    <property type="match status" value="1"/>
</dbReference>
<keyword evidence="6" id="KW-0418">Kinase</keyword>
<feature type="region of interest" description="Disordered" evidence="10">
    <location>
        <begin position="400"/>
        <end position="487"/>
    </location>
</feature>
<dbReference type="PROSITE" id="PS50011">
    <property type="entry name" value="PROTEIN_KINASE_DOM"/>
    <property type="match status" value="1"/>
</dbReference>
<evidence type="ECO:0000256" key="3">
    <source>
        <dbReference type="ARBA" id="ARBA00022527"/>
    </source>
</evidence>
<proteinExistence type="inferred from homology"/>
<sequence>MMPTAEREEPEGEFSVAVPQREASELGRDMLALPSLKAPRELLRSFPHTKRVGSYLVGKMINKGSFAKVMEGLHISTGEKVAIKVIDKKKARQDSYVLKNMKREPRIHQMVRHPHIVVLLETLETENSYYMAMELCAGGDLMDRICERKRLEEREVRRYTRQILSAVEHLHTHGIVHRDLKIENFLLDEHNNIKIVDFGLSNTLKVDSVSAELLTTQCGSPAYAAPELLAHRKYGPKVDVWSVGVSMFAMLTGTLPFTVDPFNIKQLHQKMVNGEIGTIPSDVSKGAVGFVLSLLEPEPSKRPSIRSAMEEKWVNEGYTKRPLHTLTQRNRLRPEDLNQSVLSYMTESLGYTLTDVINTLTNNRPSAILASYHLLLSKLTRPQRGLRCTKKLDTSEWNIPCKTPWREKSPHSGRTQQQTEPANEVSKQSGRTQKKQTQPTVVHGNRKRRDGPPTEPCPSSPSLPQLPPPSSPSQLPSPCPAPLSADGISDKEIGITLFPEVSMFGERELVHQLPPKSPASKLCDSAPCHTPAPQESTRDGQLRSVRPLHMLRTTHSDGVETDNSHDDHIHHHRGNNDRLEKLQMFYSSEAKGGVSISPRMLLEATEPHTLDQEHLSGAMEIAQTAPPPLPRLRNTGLKEGGGARKVSWVGHMVRPPGPPGLLVNGSKPAAFPSQRPHSLAFKSLSQDRGKKGGVVGMSGGGAMSGGGKRNSVQLRPSLQRRVADLNLPLLPAALQRPY</sequence>
<keyword evidence="13" id="KW-1185">Reference proteome</keyword>
<name>A0A6Q2WSQ3_ESOLU</name>
<dbReference type="Pfam" id="PF00069">
    <property type="entry name" value="Pkinase"/>
    <property type="match status" value="1"/>
</dbReference>
<accession>A0A6Q2WSQ3</accession>
<dbReference type="Gene3D" id="1.10.510.10">
    <property type="entry name" value="Transferase(Phosphotransferase) domain 1"/>
    <property type="match status" value="1"/>
</dbReference>
<dbReference type="PROSITE" id="PS00108">
    <property type="entry name" value="PROTEIN_KINASE_ST"/>
    <property type="match status" value="1"/>
</dbReference>
<dbReference type="GO" id="GO:0004674">
    <property type="term" value="F:protein serine/threonine kinase activity"/>
    <property type="evidence" value="ECO:0007669"/>
    <property type="project" value="UniProtKB-KW"/>
</dbReference>
<evidence type="ECO:0000256" key="7">
    <source>
        <dbReference type="ARBA" id="ARBA00022840"/>
    </source>
</evidence>